<dbReference type="Proteomes" id="UP000887572">
    <property type="component" value="Unplaced"/>
</dbReference>
<sequence length="498" mass="56412">MTPFLHNPTGHFVRRVFCLPTTNEKLIEPASESLYNAIRDGEMEDEKYFWVYCSERPTPKLHKLYTNLRYHSTSLEMVKTTTLSQTRQKDAPPSSNSAACFGFLDIKNENESTDGDVDVNVHGNDHEWGSRFLFFRSTIYIPGFSTFWGRQSFEFDQTNSSMTNGIGAQDGNDHSEMASDARGSYNLRLKITQMERQLKDVDQLKNNLSKLATENRALHAEVVKLGHLVDGVKENGSHQPRQSESNVEQKKPDEIPSKLPGDKLPHPDIWCDLCEKRVVGVRYKCFVCPDFDLCEQCEKTGTHAKHPMCRLATADTPMFMVQPSNRWNFNDCHQELFLDQPNFLIVQHRALEKGFRTVRAELAVPNESGIFYYEVKIEVHRGGFLGIGLATKSLRLDKCVGQHANNTYAYGSDGTFWGHNVKGCELGIVVGCGLNMATRQIIYTRNGQRLDTAELLVSPSKLYACVTLSEPGDVIEANFGPKFKFNIAEEFEVAELRK</sequence>
<dbReference type="PROSITE" id="PS01357">
    <property type="entry name" value="ZF_ZZ_1"/>
    <property type="match status" value="1"/>
</dbReference>
<evidence type="ECO:0000256" key="1">
    <source>
        <dbReference type="ARBA" id="ARBA00022723"/>
    </source>
</evidence>
<keyword evidence="5" id="KW-0175">Coiled coil</keyword>
<feature type="compositionally biased region" description="Basic and acidic residues" evidence="6">
    <location>
        <begin position="247"/>
        <end position="261"/>
    </location>
</feature>
<feature type="domain" description="ZZ-type" evidence="7">
    <location>
        <begin position="266"/>
        <end position="316"/>
    </location>
</feature>
<dbReference type="SMART" id="SM00291">
    <property type="entry name" value="ZnF_ZZ"/>
    <property type="match status" value="1"/>
</dbReference>
<dbReference type="CDD" id="cd12885">
    <property type="entry name" value="SPRY_RanBP_like"/>
    <property type="match status" value="1"/>
</dbReference>
<feature type="region of interest" description="Disordered" evidence="6">
    <location>
        <begin position="232"/>
        <end position="261"/>
    </location>
</feature>
<dbReference type="GO" id="GO:0007032">
    <property type="term" value="P:endosome organization"/>
    <property type="evidence" value="ECO:0007669"/>
    <property type="project" value="TreeGrafter"/>
</dbReference>
<proteinExistence type="predicted"/>
<evidence type="ECO:0000256" key="3">
    <source>
        <dbReference type="ARBA" id="ARBA00022833"/>
    </source>
</evidence>
<name>A0A914H2H0_GLORO</name>
<evidence type="ECO:0000256" key="4">
    <source>
        <dbReference type="PROSITE-ProRule" id="PRU00228"/>
    </source>
</evidence>
<protein>
    <submittedName>
        <fullName evidence="9">ZZ-type domain-containing protein</fullName>
    </submittedName>
</protein>
<feature type="compositionally biased region" description="Polar residues" evidence="6">
    <location>
        <begin position="237"/>
        <end position="246"/>
    </location>
</feature>
<dbReference type="Pfam" id="PF00569">
    <property type="entry name" value="ZZ"/>
    <property type="match status" value="1"/>
</dbReference>
<dbReference type="GO" id="GO:0044753">
    <property type="term" value="C:amphisome"/>
    <property type="evidence" value="ECO:0007669"/>
    <property type="project" value="TreeGrafter"/>
</dbReference>
<dbReference type="InterPro" id="IPR013320">
    <property type="entry name" value="ConA-like_dom_sf"/>
</dbReference>
<evidence type="ECO:0000256" key="5">
    <source>
        <dbReference type="SAM" id="Coils"/>
    </source>
</evidence>
<accession>A0A914H2H0</accession>
<dbReference type="InterPro" id="IPR043145">
    <property type="entry name" value="Znf_ZZ_sf"/>
</dbReference>
<dbReference type="SMART" id="SM00449">
    <property type="entry name" value="SPRY"/>
    <property type="match status" value="1"/>
</dbReference>
<dbReference type="PROSITE" id="PS50135">
    <property type="entry name" value="ZF_ZZ_2"/>
    <property type="match status" value="1"/>
</dbReference>
<dbReference type="GO" id="GO:0016235">
    <property type="term" value="C:aggresome"/>
    <property type="evidence" value="ECO:0007669"/>
    <property type="project" value="TreeGrafter"/>
</dbReference>
<dbReference type="GO" id="GO:0005080">
    <property type="term" value="F:protein kinase C binding"/>
    <property type="evidence" value="ECO:0007669"/>
    <property type="project" value="TreeGrafter"/>
</dbReference>
<dbReference type="GO" id="GO:0000423">
    <property type="term" value="P:mitophagy"/>
    <property type="evidence" value="ECO:0007669"/>
    <property type="project" value="TreeGrafter"/>
</dbReference>
<dbReference type="InterPro" id="IPR003877">
    <property type="entry name" value="SPRY_dom"/>
</dbReference>
<dbReference type="GO" id="GO:0070530">
    <property type="term" value="F:K63-linked polyubiquitin modification-dependent protein binding"/>
    <property type="evidence" value="ECO:0007669"/>
    <property type="project" value="TreeGrafter"/>
</dbReference>
<evidence type="ECO:0000256" key="6">
    <source>
        <dbReference type="SAM" id="MobiDB-lite"/>
    </source>
</evidence>
<dbReference type="PANTHER" id="PTHR15090:SF0">
    <property type="entry name" value="SEQUESTOSOME-1"/>
    <property type="match status" value="1"/>
</dbReference>
<dbReference type="Gene3D" id="2.60.120.920">
    <property type="match status" value="1"/>
</dbReference>
<keyword evidence="8" id="KW-1185">Reference proteome</keyword>
<dbReference type="Gene3D" id="3.30.60.90">
    <property type="match status" value="1"/>
</dbReference>
<keyword evidence="1" id="KW-0479">Metal-binding</keyword>
<dbReference type="InterPro" id="IPR044736">
    <property type="entry name" value="Gid1/RanBPM/SPLA_SPRY"/>
</dbReference>
<evidence type="ECO:0000313" key="9">
    <source>
        <dbReference type="WBParaSite" id="Gr19_v10_g1339.t1"/>
    </source>
</evidence>
<dbReference type="GO" id="GO:0035973">
    <property type="term" value="P:aggrephagy"/>
    <property type="evidence" value="ECO:0007669"/>
    <property type="project" value="TreeGrafter"/>
</dbReference>
<dbReference type="InterPro" id="IPR000433">
    <property type="entry name" value="Znf_ZZ"/>
</dbReference>
<dbReference type="SUPFAM" id="SSF57850">
    <property type="entry name" value="RING/U-box"/>
    <property type="match status" value="1"/>
</dbReference>
<dbReference type="InterPro" id="IPR052260">
    <property type="entry name" value="Autophagy_Rcpt_SigReg"/>
</dbReference>
<dbReference type="WBParaSite" id="Gr19_v10_g1339.t1">
    <property type="protein sequence ID" value="Gr19_v10_g1339.t1"/>
    <property type="gene ID" value="Gr19_v10_g1339"/>
</dbReference>
<feature type="coiled-coil region" evidence="5">
    <location>
        <begin position="191"/>
        <end position="221"/>
    </location>
</feature>
<evidence type="ECO:0000259" key="7">
    <source>
        <dbReference type="PROSITE" id="PS50135"/>
    </source>
</evidence>
<keyword evidence="2 4" id="KW-0863">Zinc-finger</keyword>
<reference evidence="9" key="1">
    <citation type="submission" date="2022-11" db="UniProtKB">
        <authorList>
            <consortium name="WormBaseParasite"/>
        </authorList>
    </citation>
    <scope>IDENTIFICATION</scope>
</reference>
<keyword evidence="3" id="KW-0862">Zinc</keyword>
<dbReference type="InterPro" id="IPR043136">
    <property type="entry name" value="B30.2/SPRY_sf"/>
</dbReference>
<dbReference type="SUPFAM" id="SSF49899">
    <property type="entry name" value="Concanavalin A-like lectins/glucanases"/>
    <property type="match status" value="1"/>
</dbReference>
<dbReference type="GO" id="GO:0008270">
    <property type="term" value="F:zinc ion binding"/>
    <property type="evidence" value="ECO:0007669"/>
    <property type="project" value="UniProtKB-KW"/>
</dbReference>
<dbReference type="Pfam" id="PF00622">
    <property type="entry name" value="SPRY"/>
    <property type="match status" value="1"/>
</dbReference>
<dbReference type="PANTHER" id="PTHR15090">
    <property type="entry name" value="SEQUESTOSOME 1-RELATED"/>
    <property type="match status" value="1"/>
</dbReference>
<organism evidence="8 9">
    <name type="scientific">Globodera rostochiensis</name>
    <name type="common">Golden nematode worm</name>
    <name type="synonym">Heterodera rostochiensis</name>
    <dbReference type="NCBI Taxonomy" id="31243"/>
    <lineage>
        <taxon>Eukaryota</taxon>
        <taxon>Metazoa</taxon>
        <taxon>Ecdysozoa</taxon>
        <taxon>Nematoda</taxon>
        <taxon>Chromadorea</taxon>
        <taxon>Rhabditida</taxon>
        <taxon>Tylenchina</taxon>
        <taxon>Tylenchomorpha</taxon>
        <taxon>Tylenchoidea</taxon>
        <taxon>Heteroderidae</taxon>
        <taxon>Heteroderinae</taxon>
        <taxon>Globodera</taxon>
    </lineage>
</organism>
<dbReference type="AlphaFoldDB" id="A0A914H2H0"/>
<evidence type="ECO:0000313" key="8">
    <source>
        <dbReference type="Proteomes" id="UP000887572"/>
    </source>
</evidence>
<evidence type="ECO:0000256" key="2">
    <source>
        <dbReference type="ARBA" id="ARBA00022771"/>
    </source>
</evidence>
<dbReference type="CDD" id="cd02340">
    <property type="entry name" value="ZZ_NBR1_like"/>
    <property type="match status" value="1"/>
</dbReference>